<evidence type="ECO:0000313" key="4">
    <source>
        <dbReference type="Proteomes" id="UP001500102"/>
    </source>
</evidence>
<proteinExistence type="predicted"/>
<feature type="compositionally biased region" description="Basic residues" evidence="1">
    <location>
        <begin position="298"/>
        <end position="307"/>
    </location>
</feature>
<dbReference type="InterPro" id="IPR007235">
    <property type="entry name" value="Glyco_trans_28_C"/>
</dbReference>
<feature type="domain" description="Glycosyl transferase family 28 C-terminal" evidence="2">
    <location>
        <begin position="186"/>
        <end position="245"/>
    </location>
</feature>
<dbReference type="Proteomes" id="UP001500102">
    <property type="component" value="Unassembled WGS sequence"/>
</dbReference>
<reference evidence="3 4" key="1">
    <citation type="journal article" date="2019" name="Int. J. Syst. Evol. Microbiol.">
        <title>The Global Catalogue of Microorganisms (GCM) 10K type strain sequencing project: providing services to taxonomists for standard genome sequencing and annotation.</title>
        <authorList>
            <consortium name="The Broad Institute Genomics Platform"/>
            <consortium name="The Broad Institute Genome Sequencing Center for Infectious Disease"/>
            <person name="Wu L."/>
            <person name="Ma J."/>
        </authorList>
    </citation>
    <scope>NUCLEOTIDE SEQUENCE [LARGE SCALE GENOMIC DNA]</scope>
    <source>
        <strain evidence="3 4">JCM 15921</strain>
    </source>
</reference>
<protein>
    <recommendedName>
        <fullName evidence="2">Glycosyl transferase family 28 C-terminal domain-containing protein</fullName>
    </recommendedName>
</protein>
<dbReference type="SUPFAM" id="SSF53756">
    <property type="entry name" value="UDP-Glycosyltransferase/glycogen phosphorylase"/>
    <property type="match status" value="1"/>
</dbReference>
<evidence type="ECO:0000313" key="3">
    <source>
        <dbReference type="EMBL" id="GAA2135438.1"/>
    </source>
</evidence>
<evidence type="ECO:0000259" key="2">
    <source>
        <dbReference type="Pfam" id="PF04101"/>
    </source>
</evidence>
<dbReference type="PANTHER" id="PTHR21015">
    <property type="entry name" value="UDP-N-ACETYLGLUCOSAMINE--N-ACETYLMURAMYL-(PENTAPEPTIDE) PYROPHOSPHORYL-UNDECAPRENOL N-ACETYLGLUCOSAMINE TRANSFERASE 1"/>
    <property type="match status" value="1"/>
</dbReference>
<evidence type="ECO:0000256" key="1">
    <source>
        <dbReference type="SAM" id="MobiDB-lite"/>
    </source>
</evidence>
<sequence length="339" mass="36777">MWVTFDTPQARSMLAGHNVRFISPVGTRDAQGTLRTLLTAYRILRSGSFDYVVSTGAAVAVSFLPLASAMGVRALYVESLTRTHAASTTGRILGLFPAVRTYTQYERWANDRWKYAGSVLDNWEVRSRGDGTPVRNVLISLGTIQPYRFDRAVDAMKAMLPDDCSVTWQLGATSRHDLPGAAHRELPWSEMGQLIREADAFVCHAGVGSVLQALDNGAVPVLAVRSAHNREHVDDHQEYFAREILSRGLGRALDLSDSGNAVLDEVARLEPHKSTGESAATAFPTVPVLPGPDLLRSFRARGPRRPRIVTQEPQRDGVSLDSMAAGGAKSVAGGDRSDG</sequence>
<dbReference type="PANTHER" id="PTHR21015:SF22">
    <property type="entry name" value="GLYCOSYLTRANSFERASE"/>
    <property type="match status" value="1"/>
</dbReference>
<keyword evidence="4" id="KW-1185">Reference proteome</keyword>
<comment type="caution">
    <text evidence="3">The sequence shown here is derived from an EMBL/GenBank/DDBJ whole genome shotgun (WGS) entry which is preliminary data.</text>
</comment>
<name>A0ABN2Z1S9_9MICC</name>
<dbReference type="EMBL" id="BAAAQB010000029">
    <property type="protein sequence ID" value="GAA2135438.1"/>
    <property type="molecule type" value="Genomic_DNA"/>
</dbReference>
<accession>A0ABN2Z1S9</accession>
<organism evidence="3 4">
    <name type="scientific">Arthrobacter humicola</name>
    <dbReference type="NCBI Taxonomy" id="409291"/>
    <lineage>
        <taxon>Bacteria</taxon>
        <taxon>Bacillati</taxon>
        <taxon>Actinomycetota</taxon>
        <taxon>Actinomycetes</taxon>
        <taxon>Micrococcales</taxon>
        <taxon>Micrococcaceae</taxon>
        <taxon>Arthrobacter</taxon>
    </lineage>
</organism>
<dbReference type="Pfam" id="PF04101">
    <property type="entry name" value="Glyco_tran_28_C"/>
    <property type="match status" value="1"/>
</dbReference>
<dbReference type="Gene3D" id="3.40.50.2000">
    <property type="entry name" value="Glycogen Phosphorylase B"/>
    <property type="match status" value="1"/>
</dbReference>
<gene>
    <name evidence="3" type="ORF">GCM10009825_19710</name>
</gene>
<feature type="region of interest" description="Disordered" evidence="1">
    <location>
        <begin position="294"/>
        <end position="339"/>
    </location>
</feature>